<dbReference type="SUPFAM" id="SSF54523">
    <property type="entry name" value="Pili subunits"/>
    <property type="match status" value="1"/>
</dbReference>
<dbReference type="NCBIfam" id="TIGR02532">
    <property type="entry name" value="IV_pilin_GFxxxE"/>
    <property type="match status" value="1"/>
</dbReference>
<evidence type="ECO:0000313" key="14">
    <source>
        <dbReference type="Proteomes" id="UP000244906"/>
    </source>
</evidence>
<evidence type="ECO:0000256" key="4">
    <source>
        <dbReference type="ARBA" id="ARBA00022481"/>
    </source>
</evidence>
<feature type="domain" description="General secretion pathway GspH" evidence="12">
    <location>
        <begin position="53"/>
        <end position="170"/>
    </location>
</feature>
<comment type="subcellular location">
    <subcellularLocation>
        <location evidence="1">Cell inner membrane</location>
        <topology evidence="1">Single-pass membrane protein</topology>
    </subcellularLocation>
</comment>
<dbReference type="GO" id="GO:0005886">
    <property type="term" value="C:plasma membrane"/>
    <property type="evidence" value="ECO:0007669"/>
    <property type="project" value="UniProtKB-SubCell"/>
</dbReference>
<feature type="transmembrane region" description="Helical" evidence="11">
    <location>
        <begin position="20"/>
        <end position="41"/>
    </location>
</feature>
<accession>A0A2V1H5R7</accession>
<dbReference type="Pfam" id="PF12019">
    <property type="entry name" value="GspH"/>
    <property type="match status" value="1"/>
</dbReference>
<evidence type="ECO:0000256" key="1">
    <source>
        <dbReference type="ARBA" id="ARBA00004377"/>
    </source>
</evidence>
<dbReference type="RefSeq" id="WP_116686142.1">
    <property type="nucleotide sequence ID" value="NZ_CAWNYD010000001.1"/>
</dbReference>
<dbReference type="GO" id="GO:0015627">
    <property type="term" value="C:type II protein secretion system complex"/>
    <property type="evidence" value="ECO:0007669"/>
    <property type="project" value="InterPro"/>
</dbReference>
<comment type="caution">
    <text evidence="13">The sequence shown here is derived from an EMBL/GenBank/DDBJ whole genome shotgun (WGS) entry which is preliminary data.</text>
</comment>
<dbReference type="InterPro" id="IPR022346">
    <property type="entry name" value="T2SS_GspH"/>
</dbReference>
<evidence type="ECO:0000313" key="13">
    <source>
        <dbReference type="EMBL" id="PVZ72557.1"/>
    </source>
</evidence>
<organism evidence="13 14">
    <name type="scientific">Pelagibaculum spongiae</name>
    <dbReference type="NCBI Taxonomy" id="2080658"/>
    <lineage>
        <taxon>Bacteria</taxon>
        <taxon>Pseudomonadati</taxon>
        <taxon>Pseudomonadota</taxon>
        <taxon>Gammaproteobacteria</taxon>
        <taxon>Oceanospirillales</taxon>
        <taxon>Pelagibaculum</taxon>
    </lineage>
</organism>
<evidence type="ECO:0000256" key="2">
    <source>
        <dbReference type="ARBA" id="ARBA00021549"/>
    </source>
</evidence>
<evidence type="ECO:0000256" key="9">
    <source>
        <dbReference type="ARBA" id="ARBA00025772"/>
    </source>
</evidence>
<evidence type="ECO:0000259" key="12">
    <source>
        <dbReference type="Pfam" id="PF12019"/>
    </source>
</evidence>
<evidence type="ECO:0000256" key="11">
    <source>
        <dbReference type="SAM" id="Phobius"/>
    </source>
</evidence>
<keyword evidence="7 11" id="KW-1133">Transmembrane helix</keyword>
<dbReference type="EMBL" id="QDDL01000001">
    <property type="protein sequence ID" value="PVZ72557.1"/>
    <property type="molecule type" value="Genomic_DNA"/>
</dbReference>
<dbReference type="PROSITE" id="PS00409">
    <property type="entry name" value="PROKAR_NTER_METHYL"/>
    <property type="match status" value="1"/>
</dbReference>
<evidence type="ECO:0000256" key="10">
    <source>
        <dbReference type="ARBA" id="ARBA00030775"/>
    </source>
</evidence>
<dbReference type="InterPro" id="IPR045584">
    <property type="entry name" value="Pilin-like"/>
</dbReference>
<dbReference type="GO" id="GO:0015628">
    <property type="term" value="P:protein secretion by the type II secretion system"/>
    <property type="evidence" value="ECO:0007669"/>
    <property type="project" value="InterPro"/>
</dbReference>
<dbReference type="Gene3D" id="3.55.40.10">
    <property type="entry name" value="minor pseudopilin epsh domain"/>
    <property type="match status" value="1"/>
</dbReference>
<dbReference type="Pfam" id="PF07963">
    <property type="entry name" value="N_methyl"/>
    <property type="match status" value="1"/>
</dbReference>
<dbReference type="Proteomes" id="UP000244906">
    <property type="component" value="Unassembled WGS sequence"/>
</dbReference>
<keyword evidence="4" id="KW-0488">Methylation</keyword>
<name>A0A2V1H5R7_9GAMM</name>
<evidence type="ECO:0000256" key="6">
    <source>
        <dbReference type="ARBA" id="ARBA00022692"/>
    </source>
</evidence>
<keyword evidence="5" id="KW-0997">Cell inner membrane</keyword>
<dbReference type="AlphaFoldDB" id="A0A2V1H5R7"/>
<dbReference type="InterPro" id="IPR012902">
    <property type="entry name" value="N_methyl_site"/>
</dbReference>
<keyword evidence="3" id="KW-1003">Cell membrane</keyword>
<sequence length="180" mass="19655">MVRSSLSFYYRDKKQTGVTLVELMVTIAVLSILSAIAIPSFSSILDSSASEEQTRELVRLLNYARTEAVRRNEAVSVQPISATATSADWEKELVVFVNDDRTGAGLYSNGQTILRQHAADRISDVSITTNNNNLIISFAPSGMLVNSQQALVFKVCGKEKHRQLNVSRSGLVNSGKLSSC</sequence>
<keyword evidence="6 11" id="KW-0812">Transmembrane</keyword>
<protein>
    <recommendedName>
        <fullName evidence="2">Type II secretion system protein H</fullName>
    </recommendedName>
    <alternativeName>
        <fullName evidence="10">General secretion pathway protein H</fullName>
    </alternativeName>
</protein>
<gene>
    <name evidence="13" type="ORF">DC094_00440</name>
</gene>
<reference evidence="13 14" key="1">
    <citation type="submission" date="2018-04" db="EMBL/GenBank/DDBJ databases">
        <title>Thalassorhabdus spongiae gen. nov., sp. nov., isolated from a marine sponge in South-West Iceland.</title>
        <authorList>
            <person name="Knobloch S."/>
            <person name="Daussin A."/>
            <person name="Johannsson R."/>
            <person name="Marteinsson V.T."/>
        </authorList>
    </citation>
    <scope>NUCLEOTIDE SEQUENCE [LARGE SCALE GENOMIC DNA]</scope>
    <source>
        <strain evidence="13 14">Hp12</strain>
    </source>
</reference>
<evidence type="ECO:0000256" key="5">
    <source>
        <dbReference type="ARBA" id="ARBA00022519"/>
    </source>
</evidence>
<evidence type="ECO:0000256" key="7">
    <source>
        <dbReference type="ARBA" id="ARBA00022989"/>
    </source>
</evidence>
<proteinExistence type="inferred from homology"/>
<keyword evidence="14" id="KW-1185">Reference proteome</keyword>
<evidence type="ECO:0000256" key="3">
    <source>
        <dbReference type="ARBA" id="ARBA00022475"/>
    </source>
</evidence>
<keyword evidence="8 11" id="KW-0472">Membrane</keyword>
<evidence type="ECO:0000256" key="8">
    <source>
        <dbReference type="ARBA" id="ARBA00023136"/>
    </source>
</evidence>
<comment type="similarity">
    <text evidence="9">Belongs to the GSP H family.</text>
</comment>
<dbReference type="OrthoDB" id="2313614at2"/>